<dbReference type="AlphaFoldDB" id="A0A2P5I710"/>
<feature type="compositionally biased region" description="Basic and acidic residues" evidence="1">
    <location>
        <begin position="362"/>
        <end position="374"/>
    </location>
</feature>
<protein>
    <submittedName>
        <fullName evidence="3">DEAD/DEAH box helicase</fullName>
    </submittedName>
</protein>
<dbReference type="InParanoid" id="A0A2P5I710"/>
<dbReference type="Gene3D" id="2.30.29.30">
    <property type="entry name" value="Pleckstrin-homology domain (PH domain)/Phosphotyrosine-binding domain (PTB)"/>
    <property type="match status" value="1"/>
</dbReference>
<dbReference type="InterPro" id="IPR011993">
    <property type="entry name" value="PH-like_dom_sf"/>
</dbReference>
<feature type="compositionally biased region" description="Polar residues" evidence="1">
    <location>
        <begin position="190"/>
        <end position="199"/>
    </location>
</feature>
<feature type="compositionally biased region" description="Gly residues" evidence="1">
    <location>
        <begin position="286"/>
        <end position="296"/>
    </location>
</feature>
<keyword evidence="3" id="KW-0547">Nucleotide-binding</keyword>
<dbReference type="STRING" id="158607.A0A2P5I710"/>
<feature type="compositionally biased region" description="Polar residues" evidence="1">
    <location>
        <begin position="1"/>
        <end position="13"/>
    </location>
</feature>
<evidence type="ECO:0000256" key="1">
    <source>
        <dbReference type="SAM" id="MobiDB-lite"/>
    </source>
</evidence>
<feature type="domain" description="RanBD1" evidence="2">
    <location>
        <begin position="377"/>
        <end position="502"/>
    </location>
</feature>
<dbReference type="OrthoDB" id="185618at2759"/>
<feature type="region of interest" description="Disordered" evidence="1">
    <location>
        <begin position="1"/>
        <end position="203"/>
    </location>
</feature>
<reference evidence="3" key="1">
    <citation type="submission" date="2017-09" db="EMBL/GenBank/DDBJ databases">
        <title>Polyketide synthases of a Diaporthe helianthi virulent isolate.</title>
        <authorList>
            <person name="Baroncelli R."/>
        </authorList>
    </citation>
    <scope>NUCLEOTIDE SEQUENCE [LARGE SCALE GENOMIC DNA]</scope>
    <source>
        <strain evidence="3">7/96</strain>
    </source>
</reference>
<name>A0A2P5I710_DIAHE</name>
<dbReference type="SUPFAM" id="SSF50729">
    <property type="entry name" value="PH domain-like"/>
    <property type="match status" value="1"/>
</dbReference>
<feature type="compositionally biased region" description="Low complexity" evidence="1">
    <location>
        <begin position="232"/>
        <end position="256"/>
    </location>
</feature>
<dbReference type="PANTHER" id="PTHR23138">
    <property type="entry name" value="RAN BINDING PROTEIN"/>
    <property type="match status" value="1"/>
</dbReference>
<feature type="compositionally biased region" description="Basic and acidic residues" evidence="1">
    <location>
        <begin position="14"/>
        <end position="41"/>
    </location>
</feature>
<feature type="compositionally biased region" description="Basic and acidic residues" evidence="1">
    <location>
        <begin position="147"/>
        <end position="172"/>
    </location>
</feature>
<dbReference type="GO" id="GO:0004386">
    <property type="term" value="F:helicase activity"/>
    <property type="evidence" value="ECO:0007669"/>
    <property type="project" value="UniProtKB-KW"/>
</dbReference>
<keyword evidence="4" id="KW-1185">Reference proteome</keyword>
<feature type="region of interest" description="Disordered" evidence="1">
    <location>
        <begin position="228"/>
        <end position="257"/>
    </location>
</feature>
<dbReference type="InterPro" id="IPR045255">
    <property type="entry name" value="RanBP1-like"/>
</dbReference>
<feature type="compositionally biased region" description="Acidic residues" evidence="1">
    <location>
        <begin position="335"/>
        <end position="352"/>
    </location>
</feature>
<dbReference type="InterPro" id="IPR000156">
    <property type="entry name" value="Ran_bind_dom"/>
</dbReference>
<feature type="compositionally biased region" description="Basic and acidic residues" evidence="1">
    <location>
        <begin position="116"/>
        <end position="127"/>
    </location>
</feature>
<feature type="compositionally biased region" description="Basic and acidic residues" evidence="1">
    <location>
        <begin position="98"/>
        <end position="108"/>
    </location>
</feature>
<feature type="compositionally biased region" description="Basic and acidic residues" evidence="1">
    <location>
        <begin position="56"/>
        <end position="74"/>
    </location>
</feature>
<dbReference type="Proteomes" id="UP000094444">
    <property type="component" value="Unassembled WGS sequence"/>
</dbReference>
<proteinExistence type="predicted"/>
<organism evidence="3 4">
    <name type="scientific">Diaporthe helianthi</name>
    <dbReference type="NCBI Taxonomy" id="158607"/>
    <lineage>
        <taxon>Eukaryota</taxon>
        <taxon>Fungi</taxon>
        <taxon>Dikarya</taxon>
        <taxon>Ascomycota</taxon>
        <taxon>Pezizomycotina</taxon>
        <taxon>Sordariomycetes</taxon>
        <taxon>Sordariomycetidae</taxon>
        <taxon>Diaporthales</taxon>
        <taxon>Diaporthaceae</taxon>
        <taxon>Diaporthe</taxon>
    </lineage>
</organism>
<evidence type="ECO:0000259" key="2">
    <source>
        <dbReference type="PROSITE" id="PS50196"/>
    </source>
</evidence>
<keyword evidence="3" id="KW-0347">Helicase</keyword>
<sequence length="562" mass="59177">MADDPPSSSNVNPDDQRYHSEAKVEDADTRAAREELRHSHISDTGNGEPQAPGPKQNEHNDQRQDDEMRLRSGREFNIPPPPSARRYETPDLALPETLSRDDAGERKVSSPKKKRAHDEVEAHKDSEGPASNGTDSDGWVMVDEGDTNNKGRSEPQKKRARDETSPAADSRHAAATTTSSALKPELSAKDGQQPQTSPSKFADSGFAKLAASSASPFAAVGANKSVFGGGAAATASPSPFASFGAPASTAATTSTPLNLPKLSFGTNNASAPSPFAAVNGAKPASGGFGGGFGGGSPFSSALGGSGPRAGNFASPGQPPIIKSDKPAKPFGAPESDAEDDSENDGDDGDEEEGGRSGGADGDTDKDKDKDETASAHESTPAAGEDEKKGKYKRVAVDDGEAGERTIVQVRARMYYLDKTPNADNTGQVGWRERGVGNLKINVPEESVRPDPETGAVDPKSFDPAVLKEGTAENPKLVRLVMRQDSTLRVILNTVMVAGMDFQLKEGFKTWSVLFTAIEGDDGQYVPITMKMSAQNAGAFIDKVELIKKKLKEQAGKDENAKA</sequence>
<keyword evidence="3" id="KW-0067">ATP-binding</keyword>
<evidence type="ECO:0000313" key="4">
    <source>
        <dbReference type="Proteomes" id="UP000094444"/>
    </source>
</evidence>
<comment type="caution">
    <text evidence="3">The sequence shown here is derived from an EMBL/GenBank/DDBJ whole genome shotgun (WGS) entry which is preliminary data.</text>
</comment>
<accession>A0A2P5I710</accession>
<dbReference type="EMBL" id="MAVT02000197">
    <property type="protein sequence ID" value="POS78298.1"/>
    <property type="molecule type" value="Genomic_DNA"/>
</dbReference>
<gene>
    <name evidence="3" type="ORF">DHEL01_v203306</name>
</gene>
<dbReference type="PROSITE" id="PS50196">
    <property type="entry name" value="RANBD1"/>
    <property type="match status" value="1"/>
</dbReference>
<evidence type="ECO:0000313" key="3">
    <source>
        <dbReference type="EMBL" id="POS78298.1"/>
    </source>
</evidence>
<keyword evidence="3" id="KW-0378">Hydrolase</keyword>
<feature type="region of interest" description="Disordered" evidence="1">
    <location>
        <begin position="280"/>
        <end position="395"/>
    </location>
</feature>
<dbReference type="SMART" id="SM00160">
    <property type="entry name" value="RanBD"/>
    <property type="match status" value="1"/>
</dbReference>